<keyword evidence="2" id="KW-1185">Reference proteome</keyword>
<name>A0ACB8SPG6_9AGAM</name>
<sequence length="178" mass="20207">MSTDYDAVQVSPFQNTWFWRQAESRLHSQVVAVTAVCGSDFLDGVNHWRIFCAFDDGRSVCLDMVKAEAGQLGGYLGVLQKQYQVTHSAFATYPMDLRATPFTLYDLLNALHTRGTLRYNYASRHEGCRHWVRTAITVLENAGLLVQPSAATIQHYVKFVWTSATEFHEREVGEGTFY</sequence>
<evidence type="ECO:0000313" key="2">
    <source>
        <dbReference type="Proteomes" id="UP000814140"/>
    </source>
</evidence>
<accession>A0ACB8SPG6</accession>
<gene>
    <name evidence="1" type="ORF">BV25DRAFT_1830705</name>
</gene>
<dbReference type="EMBL" id="MU277242">
    <property type="protein sequence ID" value="KAI0057791.1"/>
    <property type="molecule type" value="Genomic_DNA"/>
</dbReference>
<reference evidence="1" key="1">
    <citation type="submission" date="2021-03" db="EMBL/GenBank/DDBJ databases">
        <authorList>
            <consortium name="DOE Joint Genome Institute"/>
            <person name="Ahrendt S."/>
            <person name="Looney B.P."/>
            <person name="Miyauchi S."/>
            <person name="Morin E."/>
            <person name="Drula E."/>
            <person name="Courty P.E."/>
            <person name="Chicoki N."/>
            <person name="Fauchery L."/>
            <person name="Kohler A."/>
            <person name="Kuo A."/>
            <person name="Labutti K."/>
            <person name="Pangilinan J."/>
            <person name="Lipzen A."/>
            <person name="Riley R."/>
            <person name="Andreopoulos W."/>
            <person name="He G."/>
            <person name="Johnson J."/>
            <person name="Barry K.W."/>
            <person name="Grigoriev I.V."/>
            <person name="Nagy L."/>
            <person name="Hibbett D."/>
            <person name="Henrissat B."/>
            <person name="Matheny P.B."/>
            <person name="Labbe J."/>
            <person name="Martin F."/>
        </authorList>
    </citation>
    <scope>NUCLEOTIDE SEQUENCE</scope>
    <source>
        <strain evidence="1">HHB10654</strain>
    </source>
</reference>
<evidence type="ECO:0000313" key="1">
    <source>
        <dbReference type="EMBL" id="KAI0057791.1"/>
    </source>
</evidence>
<comment type="caution">
    <text evidence="1">The sequence shown here is derived from an EMBL/GenBank/DDBJ whole genome shotgun (WGS) entry which is preliminary data.</text>
</comment>
<proteinExistence type="predicted"/>
<organism evidence="1 2">
    <name type="scientific">Artomyces pyxidatus</name>
    <dbReference type="NCBI Taxonomy" id="48021"/>
    <lineage>
        <taxon>Eukaryota</taxon>
        <taxon>Fungi</taxon>
        <taxon>Dikarya</taxon>
        <taxon>Basidiomycota</taxon>
        <taxon>Agaricomycotina</taxon>
        <taxon>Agaricomycetes</taxon>
        <taxon>Russulales</taxon>
        <taxon>Auriscalpiaceae</taxon>
        <taxon>Artomyces</taxon>
    </lineage>
</organism>
<dbReference type="Proteomes" id="UP000814140">
    <property type="component" value="Unassembled WGS sequence"/>
</dbReference>
<reference evidence="1" key="2">
    <citation type="journal article" date="2022" name="New Phytol.">
        <title>Evolutionary transition to the ectomycorrhizal habit in the genomes of a hyperdiverse lineage of mushroom-forming fungi.</title>
        <authorList>
            <person name="Looney B."/>
            <person name="Miyauchi S."/>
            <person name="Morin E."/>
            <person name="Drula E."/>
            <person name="Courty P.E."/>
            <person name="Kohler A."/>
            <person name="Kuo A."/>
            <person name="LaButti K."/>
            <person name="Pangilinan J."/>
            <person name="Lipzen A."/>
            <person name="Riley R."/>
            <person name="Andreopoulos W."/>
            <person name="He G."/>
            <person name="Johnson J."/>
            <person name="Nolan M."/>
            <person name="Tritt A."/>
            <person name="Barry K.W."/>
            <person name="Grigoriev I.V."/>
            <person name="Nagy L.G."/>
            <person name="Hibbett D."/>
            <person name="Henrissat B."/>
            <person name="Matheny P.B."/>
            <person name="Labbe J."/>
            <person name="Martin F.M."/>
        </authorList>
    </citation>
    <scope>NUCLEOTIDE SEQUENCE</scope>
    <source>
        <strain evidence="1">HHB10654</strain>
    </source>
</reference>
<protein>
    <submittedName>
        <fullName evidence="1">Uncharacterized protein</fullName>
    </submittedName>
</protein>